<gene>
    <name evidence="1" type="ORF">PSUO_000043</name>
</gene>
<reference evidence="1" key="1">
    <citation type="submission" date="2019-03" db="EMBL/GenBank/DDBJ databases">
        <title>Evidence of extensive intraspecific noncoding reshuffling in a 169kb mitochondrial genome of basidiomycete fungus.</title>
        <authorList>
            <person name="Lee H.-H."/>
            <person name="Ke H.-M."/>
            <person name="Lin C.-Y.I."/>
            <person name="Lee T.J."/>
            <person name="Chung C.-L."/>
            <person name="Tsai I.J."/>
        </authorList>
    </citation>
    <scope>NUCLEOTIDE SEQUENCE</scope>
    <source>
        <strain evidence="1">FP133613</strain>
    </source>
</reference>
<keyword evidence="1" id="KW-0496">Mitochondrion</keyword>
<proteinExistence type="predicted"/>
<name>A0A5B9RCK8_CONSH</name>
<evidence type="ECO:0000313" key="1">
    <source>
        <dbReference type="EMBL" id="QEG57163.1"/>
    </source>
</evidence>
<dbReference type="AlphaFoldDB" id="A0A5B9RCK8"/>
<dbReference type="EMBL" id="MK623260">
    <property type="protein sequence ID" value="QEG57163.1"/>
    <property type="molecule type" value="Genomic_DNA"/>
</dbReference>
<accession>A0A5B9RCK8</accession>
<sequence>MLIVNRWGDVSREYPNASSGFRRWTALELTMDKLGVDWRSQLPINETSEYLFDPDYYSDDAKAKLTQEVYTPEYIKANVLPDGEFDEAITAEVNEKYPWASVDVKRQFASYLKGIGE</sequence>
<geneLocation type="mitochondrion" evidence="1"/>
<organism evidence="1">
    <name type="scientific">Coniferiporia sulphurascens</name>
    <name type="common">Laminated root rot fungus</name>
    <name type="synonym">Phellinidium sulphurascens</name>
    <dbReference type="NCBI Taxonomy" id="175648"/>
    <lineage>
        <taxon>Eukaryota</taxon>
        <taxon>Fungi</taxon>
        <taxon>Dikarya</taxon>
        <taxon>Basidiomycota</taxon>
        <taxon>Agaricomycotina</taxon>
        <taxon>Agaricomycetes</taxon>
        <taxon>Hymenochaetales</taxon>
        <taxon>Hymenochaetaceae</taxon>
        <taxon>Coniferiporia</taxon>
    </lineage>
</organism>
<protein>
    <submittedName>
        <fullName evidence="1">Uncharacterized protein</fullName>
    </submittedName>
</protein>